<name>A0ACB8D6V4_DERSI</name>
<reference evidence="1" key="1">
    <citation type="submission" date="2020-05" db="EMBL/GenBank/DDBJ databases">
        <title>Large-scale comparative analyses of tick genomes elucidate their genetic diversity and vector capacities.</title>
        <authorList>
            <person name="Jia N."/>
            <person name="Wang J."/>
            <person name="Shi W."/>
            <person name="Du L."/>
            <person name="Sun Y."/>
            <person name="Zhan W."/>
            <person name="Jiang J."/>
            <person name="Wang Q."/>
            <person name="Zhang B."/>
            <person name="Ji P."/>
            <person name="Sakyi L.B."/>
            <person name="Cui X."/>
            <person name="Yuan T."/>
            <person name="Jiang B."/>
            <person name="Yang W."/>
            <person name="Lam T.T.-Y."/>
            <person name="Chang Q."/>
            <person name="Ding S."/>
            <person name="Wang X."/>
            <person name="Zhu J."/>
            <person name="Ruan X."/>
            <person name="Zhao L."/>
            <person name="Wei J."/>
            <person name="Que T."/>
            <person name="Du C."/>
            <person name="Cheng J."/>
            <person name="Dai P."/>
            <person name="Han X."/>
            <person name="Huang E."/>
            <person name="Gao Y."/>
            <person name="Liu J."/>
            <person name="Shao H."/>
            <person name="Ye R."/>
            <person name="Li L."/>
            <person name="Wei W."/>
            <person name="Wang X."/>
            <person name="Wang C."/>
            <person name="Yang T."/>
            <person name="Huo Q."/>
            <person name="Li W."/>
            <person name="Guo W."/>
            <person name="Chen H."/>
            <person name="Zhou L."/>
            <person name="Ni X."/>
            <person name="Tian J."/>
            <person name="Zhou Y."/>
            <person name="Sheng Y."/>
            <person name="Liu T."/>
            <person name="Pan Y."/>
            <person name="Xia L."/>
            <person name="Li J."/>
            <person name="Zhao F."/>
            <person name="Cao W."/>
        </authorList>
    </citation>
    <scope>NUCLEOTIDE SEQUENCE</scope>
    <source>
        <strain evidence="1">Dsil-2018</strain>
    </source>
</reference>
<keyword evidence="2" id="KW-1185">Reference proteome</keyword>
<dbReference type="EMBL" id="CM023472">
    <property type="protein sequence ID" value="KAH7960076.1"/>
    <property type="molecule type" value="Genomic_DNA"/>
</dbReference>
<evidence type="ECO:0000313" key="2">
    <source>
        <dbReference type="Proteomes" id="UP000821865"/>
    </source>
</evidence>
<evidence type="ECO:0000313" key="1">
    <source>
        <dbReference type="EMBL" id="KAH7960076.1"/>
    </source>
</evidence>
<proteinExistence type="predicted"/>
<accession>A0ACB8D6V4</accession>
<dbReference type="Proteomes" id="UP000821865">
    <property type="component" value="Chromosome 3"/>
</dbReference>
<comment type="caution">
    <text evidence="1">The sequence shown here is derived from an EMBL/GenBank/DDBJ whole genome shotgun (WGS) entry which is preliminary data.</text>
</comment>
<sequence length="404" mass="44755">MKHLSRVEFAALAEELRCFYGIDNFKEEAISWYEMWCKKTGDPSEITYCGLLHHAKTFFPGVAKAIEGTYSIVLMAVVDSQLRFVCVDVGAYGSQSDGGVFKASKIGKLLSQGALNLPPPQLLPLSTAVAPYVFVGDEAFQLRPDFLRPYPGRCLEEDLLLFNYRLSRARCVENAFGVLASRFRIFHRPMNLVPENARMVTLAACAPHNFLRNDVSYIPERKEWSLQPHPCSSTPASPAEAARICGAATRTFLHRAASAVETPETERHKACKCSRRRLASPTRRCAVASDCSPFRCKLGLQDEASQVAAIQSLGAELESLGDFPFAAVLLDVQAPLVKTKAGLAPADSPLTYQQSDRPHDFKTWMSSTIALVQALVVLSHDWRFSLVQCSTHFLMSSQLTNNKF</sequence>
<protein>
    <submittedName>
        <fullName evidence="1">Uncharacterized protein</fullName>
    </submittedName>
</protein>
<organism evidence="1 2">
    <name type="scientific">Dermacentor silvarum</name>
    <name type="common">Tick</name>
    <dbReference type="NCBI Taxonomy" id="543639"/>
    <lineage>
        <taxon>Eukaryota</taxon>
        <taxon>Metazoa</taxon>
        <taxon>Ecdysozoa</taxon>
        <taxon>Arthropoda</taxon>
        <taxon>Chelicerata</taxon>
        <taxon>Arachnida</taxon>
        <taxon>Acari</taxon>
        <taxon>Parasitiformes</taxon>
        <taxon>Ixodida</taxon>
        <taxon>Ixodoidea</taxon>
        <taxon>Ixodidae</taxon>
        <taxon>Rhipicephalinae</taxon>
        <taxon>Dermacentor</taxon>
    </lineage>
</organism>
<gene>
    <name evidence="1" type="ORF">HPB49_016746</name>
</gene>